<evidence type="ECO:0000259" key="4">
    <source>
        <dbReference type="Pfam" id="PF15985"/>
    </source>
</evidence>
<reference evidence="5 6" key="1">
    <citation type="journal article" date="2020" name="bioRxiv">
        <title>Metabolic contributions of an alphaproteobacterial endosymbiont in the apicomplexan Cardiosporidium cionae.</title>
        <authorList>
            <person name="Hunter E.S."/>
            <person name="Paight C.J."/>
            <person name="Lane C.E."/>
        </authorList>
    </citation>
    <scope>NUCLEOTIDE SEQUENCE [LARGE SCALE GENOMIC DNA]</scope>
    <source>
        <strain evidence="5">ESH_2018</strain>
    </source>
</reference>
<dbReference type="InterPro" id="IPR004088">
    <property type="entry name" value="KH_dom_type_1"/>
</dbReference>
<evidence type="ECO:0000313" key="6">
    <source>
        <dbReference type="Proteomes" id="UP000823046"/>
    </source>
</evidence>
<dbReference type="Gene3D" id="3.30.1370.10">
    <property type="entry name" value="K Homology domain, type 1"/>
    <property type="match status" value="1"/>
</dbReference>
<keyword evidence="3" id="KW-0694">RNA-binding</keyword>
<name>A0ABQ7JBS7_9APIC</name>
<dbReference type="Pfam" id="PF21262">
    <property type="entry name" value="RRP40_S1"/>
    <property type="match status" value="1"/>
</dbReference>
<dbReference type="Proteomes" id="UP000823046">
    <property type="component" value="Unassembled WGS sequence"/>
</dbReference>
<feature type="domain" description="K Homology" evidence="4">
    <location>
        <begin position="170"/>
        <end position="216"/>
    </location>
</feature>
<keyword evidence="6" id="KW-1185">Reference proteome</keyword>
<gene>
    <name evidence="5" type="ORF">IE077_002441</name>
</gene>
<protein>
    <submittedName>
        <fullName evidence="5">Exosomal 3'-5' exoribonuclease complex subunit</fullName>
    </submittedName>
</protein>
<dbReference type="InterPro" id="IPR049469">
    <property type="entry name" value="RRP40_KH-I"/>
</dbReference>
<dbReference type="SUPFAM" id="SSF54791">
    <property type="entry name" value="Eukaryotic type KH-domain (KH-domain type I)"/>
    <property type="match status" value="1"/>
</dbReference>
<dbReference type="Pfam" id="PF15985">
    <property type="entry name" value="KH_6"/>
    <property type="match status" value="1"/>
</dbReference>
<comment type="caution">
    <text evidence="5">The sequence shown here is derived from an EMBL/GenBank/DDBJ whole genome shotgun (WGS) entry which is preliminary data.</text>
</comment>
<accession>A0ABQ7JBS7</accession>
<dbReference type="Gene3D" id="2.40.50.140">
    <property type="entry name" value="Nucleic acid-binding proteins"/>
    <property type="match status" value="1"/>
</dbReference>
<evidence type="ECO:0000256" key="2">
    <source>
        <dbReference type="ARBA" id="ARBA00022835"/>
    </source>
</evidence>
<sequence>MEPCEEQTEGSNVTQREGPLIVLPGDPLPSSFLYETRLRVTAKLKDGVLWSQCGGAIVTNPYIRWRKALFSLGHIYTPLEGDYVIGIVSQKSADVMMVNINASFEASLSTVEAFEGATKQFRPNLQVGSIVYCIVDRAHKDYETELTCKCVDDPKHWNTKETYFGELQNGFVFTVPLVVANSLMGDRCFLLERLGRSLRFEIAIGVNGRVWIHSTKPLDTIIVMNAITYSLGLTLPQMEALCQKLLNE</sequence>
<dbReference type="InterPro" id="IPR026699">
    <property type="entry name" value="Exosome_RNA_bind1/RRP40/RRP4"/>
</dbReference>
<dbReference type="SUPFAM" id="SSF50249">
    <property type="entry name" value="Nucleic acid-binding proteins"/>
    <property type="match status" value="1"/>
</dbReference>
<dbReference type="InterPro" id="IPR036612">
    <property type="entry name" value="KH_dom_type_1_sf"/>
</dbReference>
<dbReference type="PANTHER" id="PTHR21321:SF1">
    <property type="entry name" value="EXOSOME COMPLEX COMPONENT RRP40"/>
    <property type="match status" value="1"/>
</dbReference>
<dbReference type="EMBL" id="JADAQX010000232">
    <property type="protein sequence ID" value="KAF8821125.1"/>
    <property type="molecule type" value="Genomic_DNA"/>
</dbReference>
<dbReference type="PANTHER" id="PTHR21321">
    <property type="entry name" value="PNAS-3 RELATED"/>
    <property type="match status" value="1"/>
</dbReference>
<evidence type="ECO:0000313" key="5">
    <source>
        <dbReference type="EMBL" id="KAF8821125.1"/>
    </source>
</evidence>
<dbReference type="CDD" id="cd22526">
    <property type="entry name" value="KH-I_Rrp40"/>
    <property type="match status" value="1"/>
</dbReference>
<organism evidence="5 6">
    <name type="scientific">Cardiosporidium cionae</name>
    <dbReference type="NCBI Taxonomy" id="476202"/>
    <lineage>
        <taxon>Eukaryota</taxon>
        <taxon>Sar</taxon>
        <taxon>Alveolata</taxon>
        <taxon>Apicomplexa</taxon>
        <taxon>Aconoidasida</taxon>
        <taxon>Nephromycida</taxon>
        <taxon>Cardiosporidium</taxon>
    </lineage>
</organism>
<evidence type="ECO:0000256" key="1">
    <source>
        <dbReference type="ARBA" id="ARBA00004123"/>
    </source>
</evidence>
<keyword evidence="2" id="KW-0271">Exosome</keyword>
<evidence type="ECO:0000256" key="3">
    <source>
        <dbReference type="ARBA" id="ARBA00022884"/>
    </source>
</evidence>
<dbReference type="InterPro" id="IPR012340">
    <property type="entry name" value="NA-bd_OB-fold"/>
</dbReference>
<proteinExistence type="predicted"/>
<comment type="subcellular location">
    <subcellularLocation>
        <location evidence="1">Nucleus</location>
    </subcellularLocation>
</comment>